<dbReference type="GO" id="GO:0008813">
    <property type="term" value="F:chorismate lyase activity"/>
    <property type="evidence" value="ECO:0007669"/>
    <property type="project" value="UniProtKB-UniRule"/>
</dbReference>
<dbReference type="HAMAP" id="MF_01632">
    <property type="entry name" value="UbiC"/>
    <property type="match status" value="1"/>
</dbReference>
<dbReference type="PANTHER" id="PTHR38683:SF1">
    <property type="entry name" value="CHORISMATE PYRUVATE-LYASE"/>
    <property type="match status" value="1"/>
</dbReference>
<organism evidence="5 6">
    <name type="scientific">Pseudidiomarina halophila</name>
    <dbReference type="NCBI Taxonomy" id="1449799"/>
    <lineage>
        <taxon>Bacteria</taxon>
        <taxon>Pseudomonadati</taxon>
        <taxon>Pseudomonadota</taxon>
        <taxon>Gammaproteobacteria</taxon>
        <taxon>Alteromonadales</taxon>
        <taxon>Idiomarinaceae</taxon>
        <taxon>Pseudidiomarina</taxon>
    </lineage>
</organism>
<keyword evidence="3 4" id="KW-0456">Lyase</keyword>
<dbReference type="UniPathway" id="UPA00232"/>
<comment type="function">
    <text evidence="4">Removes the pyruvyl group from chorismate, with concomitant aromatization of the ring, to provide 4-hydroxybenzoate (4HB) for the ubiquinone pathway.</text>
</comment>
<dbReference type="PANTHER" id="PTHR38683">
    <property type="entry name" value="CHORISMATE PYRUVATE-LYASE"/>
    <property type="match status" value="1"/>
</dbReference>
<evidence type="ECO:0000256" key="1">
    <source>
        <dbReference type="ARBA" id="ARBA00022490"/>
    </source>
</evidence>
<comment type="caution">
    <text evidence="5">The sequence shown here is derived from an EMBL/GenBank/DDBJ whole genome shotgun (WGS) entry which is preliminary data.</text>
</comment>
<dbReference type="RefSeq" id="WP_126763446.1">
    <property type="nucleotide sequence ID" value="NZ_JBHLTZ010000012.1"/>
</dbReference>
<dbReference type="InterPro" id="IPR028978">
    <property type="entry name" value="Chorismate_lyase_/UTRA_dom_sf"/>
</dbReference>
<sequence length="195" mass="21600">MAAEFPAVGFPVVQLGGEARWHTPQNTASWSACARDWLLDPASLTAKLKARTSDFAVQLLGQHQVPLLTDERRWLGEQQSCVVREVILWCDDQPWVFARSVFPLQALAQQQLRLQDLGDKPLGEHLFKQPDLTRSAVEISSFSRGSKVGQLHQQLGFPPATLWGRRSCFSAAGQQVLVAEVFIGASPLAQEQNNV</sequence>
<name>A0A432XW19_9GAMM</name>
<dbReference type="Pfam" id="PF04345">
    <property type="entry name" value="Chor_lyase"/>
    <property type="match status" value="1"/>
</dbReference>
<dbReference type="EC" id="4.1.3.40" evidence="4"/>
<dbReference type="OrthoDB" id="9789493at2"/>
<dbReference type="GO" id="GO:0042866">
    <property type="term" value="P:pyruvate biosynthetic process"/>
    <property type="evidence" value="ECO:0007669"/>
    <property type="project" value="UniProtKB-UniRule"/>
</dbReference>
<feature type="binding site" evidence="4">
    <location>
        <position position="180"/>
    </location>
    <ligand>
        <name>substrate</name>
    </ligand>
</feature>
<comment type="caution">
    <text evidence="4">Lacks conserved residue(s) required for the propagation of feature annotation.</text>
</comment>
<feature type="binding site" evidence="4">
    <location>
        <position position="84"/>
    </location>
    <ligand>
        <name>substrate</name>
    </ligand>
</feature>
<accession>A0A432XW19</accession>
<comment type="subcellular location">
    <subcellularLocation>
        <location evidence="4">Cytoplasm</location>
    </subcellularLocation>
</comment>
<proteinExistence type="inferred from homology"/>
<dbReference type="SUPFAM" id="SSF64288">
    <property type="entry name" value="Chorismate lyase-like"/>
    <property type="match status" value="1"/>
</dbReference>
<dbReference type="GO" id="GO:0006744">
    <property type="term" value="P:ubiquinone biosynthetic process"/>
    <property type="evidence" value="ECO:0007669"/>
    <property type="project" value="UniProtKB-UniRule"/>
</dbReference>
<keyword evidence="4" id="KW-0670">Pyruvate</keyword>
<reference evidence="6" key="1">
    <citation type="journal article" date="2018" name="Front. Microbiol.">
        <title>Genome-Based Analysis Reveals the Taxonomy and Diversity of the Family Idiomarinaceae.</title>
        <authorList>
            <person name="Liu Y."/>
            <person name="Lai Q."/>
            <person name="Shao Z."/>
        </authorList>
    </citation>
    <scope>NUCLEOTIDE SEQUENCE [LARGE SCALE GENOMIC DNA]</scope>
    <source>
        <strain evidence="6">BH195</strain>
    </source>
</reference>
<feature type="binding site" evidence="4">
    <location>
        <position position="122"/>
    </location>
    <ligand>
        <name>substrate</name>
    </ligand>
</feature>
<keyword evidence="2 4" id="KW-0831">Ubiquinone biosynthesis</keyword>
<protein>
    <recommendedName>
        <fullName evidence="4">Probable chorismate pyruvate-lyase</fullName>
        <shortName evidence="4">CL</shortName>
        <shortName evidence="4">CPL</shortName>
        <ecNumber evidence="4">4.1.3.40</ecNumber>
    </recommendedName>
</protein>
<comment type="similarity">
    <text evidence="4">Belongs to the UbiC family.</text>
</comment>
<evidence type="ECO:0000256" key="4">
    <source>
        <dbReference type="HAMAP-Rule" id="MF_01632"/>
    </source>
</evidence>
<evidence type="ECO:0000256" key="3">
    <source>
        <dbReference type="ARBA" id="ARBA00023239"/>
    </source>
</evidence>
<gene>
    <name evidence="4" type="primary">ubiC</name>
    <name evidence="5" type="ORF">CWI69_07635</name>
</gene>
<keyword evidence="6" id="KW-1185">Reference proteome</keyword>
<dbReference type="Gene3D" id="3.40.1410.10">
    <property type="entry name" value="Chorismate lyase-like"/>
    <property type="match status" value="1"/>
</dbReference>
<dbReference type="EMBL" id="PIPW01000002">
    <property type="protein sequence ID" value="RUO52897.1"/>
    <property type="molecule type" value="Genomic_DNA"/>
</dbReference>
<evidence type="ECO:0000313" key="5">
    <source>
        <dbReference type="EMBL" id="RUO52897.1"/>
    </source>
</evidence>
<dbReference type="InterPro" id="IPR007440">
    <property type="entry name" value="Chorismate--pyruvate_lyase"/>
</dbReference>
<comment type="pathway">
    <text evidence="4">Cofactor biosynthesis; ubiquinone biosynthesis.</text>
</comment>
<evidence type="ECO:0000313" key="6">
    <source>
        <dbReference type="Proteomes" id="UP000287198"/>
    </source>
</evidence>
<dbReference type="AlphaFoldDB" id="A0A432XW19"/>
<keyword evidence="1 4" id="KW-0963">Cytoplasm</keyword>
<dbReference type="GO" id="GO:0005829">
    <property type="term" value="C:cytosol"/>
    <property type="evidence" value="ECO:0007669"/>
    <property type="project" value="TreeGrafter"/>
</dbReference>
<dbReference type="Proteomes" id="UP000287198">
    <property type="component" value="Unassembled WGS sequence"/>
</dbReference>
<comment type="catalytic activity">
    <reaction evidence="4">
        <text>chorismate = 4-hydroxybenzoate + pyruvate</text>
        <dbReference type="Rhea" id="RHEA:16505"/>
        <dbReference type="ChEBI" id="CHEBI:15361"/>
        <dbReference type="ChEBI" id="CHEBI:17879"/>
        <dbReference type="ChEBI" id="CHEBI:29748"/>
        <dbReference type="EC" id="4.1.3.40"/>
    </reaction>
</comment>
<evidence type="ECO:0000256" key="2">
    <source>
        <dbReference type="ARBA" id="ARBA00022688"/>
    </source>
</evidence>